<dbReference type="PANTHER" id="PTHR43394">
    <property type="entry name" value="ATP-DEPENDENT PERMEASE MDL1, MITOCHONDRIAL"/>
    <property type="match status" value="1"/>
</dbReference>
<name>A0ABY5P9K3_9LACT</name>
<feature type="domain" description="ABC transporter" evidence="8">
    <location>
        <begin position="339"/>
        <end position="577"/>
    </location>
</feature>
<dbReference type="InterPro" id="IPR027417">
    <property type="entry name" value="P-loop_NTPase"/>
</dbReference>
<keyword evidence="2 7" id="KW-0812">Transmembrane</keyword>
<dbReference type="PANTHER" id="PTHR43394:SF1">
    <property type="entry name" value="ATP-BINDING CASSETTE SUB-FAMILY B MEMBER 10, MITOCHONDRIAL"/>
    <property type="match status" value="1"/>
</dbReference>
<dbReference type="Pfam" id="PF00664">
    <property type="entry name" value="ABC_membrane"/>
    <property type="match status" value="1"/>
</dbReference>
<evidence type="ECO:0000259" key="8">
    <source>
        <dbReference type="PROSITE" id="PS50893"/>
    </source>
</evidence>
<evidence type="ECO:0000256" key="5">
    <source>
        <dbReference type="ARBA" id="ARBA00022989"/>
    </source>
</evidence>
<feature type="transmembrane region" description="Helical" evidence="7">
    <location>
        <begin position="12"/>
        <end position="29"/>
    </location>
</feature>
<dbReference type="CDD" id="cd18548">
    <property type="entry name" value="ABC_6TM_Tm287_like"/>
    <property type="match status" value="1"/>
</dbReference>
<dbReference type="Proteomes" id="UP001315967">
    <property type="component" value="Chromosome"/>
</dbReference>
<dbReference type="PROSITE" id="PS00211">
    <property type="entry name" value="ABC_TRANSPORTER_1"/>
    <property type="match status" value="1"/>
</dbReference>
<dbReference type="GO" id="GO:0005524">
    <property type="term" value="F:ATP binding"/>
    <property type="evidence" value="ECO:0007669"/>
    <property type="project" value="UniProtKB-KW"/>
</dbReference>
<feature type="transmembrane region" description="Helical" evidence="7">
    <location>
        <begin position="127"/>
        <end position="147"/>
    </location>
</feature>
<evidence type="ECO:0000256" key="2">
    <source>
        <dbReference type="ARBA" id="ARBA00022692"/>
    </source>
</evidence>
<feature type="domain" description="ABC transmembrane type-1" evidence="9">
    <location>
        <begin position="17"/>
        <end position="305"/>
    </location>
</feature>
<sequence>MLKLFKQLSKMDFFLAFISLLLIILQVWLDLRLPDYMSEITMLVQTEGSQMSDIYAAGGSMIAVAFASLLTAVVIAVIAAKISANFSANTRERLYDKVQSFSLEEIKRFSTSSLITRTTNDVTQVQMLIVMGLQVMIKAPIMGVWAITKIAGKNWEWSAATAVAVIFLMLVVGTAIALATPKFKILQKLTDRLNAVTRENITGLRVIRAYNAEDYQQEKFENVNEELTNTNLFTSRIMSLLSPTIQLTMNGLSLAIYWIGAYLINQAGLMERVTLFSDMIVFSSYAMQVVMSFMMLIMIFIMVPRANVSAERILEVLETEPTIIDGTLTTAPNDLKGQVEFKHVSFKYPDAEEYVIQDVSFKANQGETVAFIGSTGSGKSTLVNLVPRLYEATEGEVLVNDVNVKDYTQEGLRNIMSYVSQKAVLFSGKIKDNIAYGENGRGPVSENDLVEAVYTAQASDFVEKLPDGYDSHVAQGGTNFSGGQKQRLSIARAIARRPEIFIFDDSFSALDYKTDRALREALAKDCPDATKLIVAQRIGTIQDADKIIVMDQGRIVGDGTHEELLASNEVYREIAYSQLSEEELA</sequence>
<dbReference type="InterPro" id="IPR011527">
    <property type="entry name" value="ABC1_TM_dom"/>
</dbReference>
<proteinExistence type="predicted"/>
<dbReference type="PROSITE" id="PS50929">
    <property type="entry name" value="ABC_TM1F"/>
    <property type="match status" value="1"/>
</dbReference>
<dbReference type="PROSITE" id="PS50893">
    <property type="entry name" value="ABC_TRANSPORTER_2"/>
    <property type="match status" value="1"/>
</dbReference>
<evidence type="ECO:0000313" key="10">
    <source>
        <dbReference type="EMBL" id="UUX35344.1"/>
    </source>
</evidence>
<dbReference type="SUPFAM" id="SSF90123">
    <property type="entry name" value="ABC transporter transmembrane region"/>
    <property type="match status" value="1"/>
</dbReference>
<reference evidence="10 11" key="1">
    <citation type="submission" date="2022-08" db="EMBL/GenBank/DDBJ databases">
        <title>Aerococcaceae sp. nov isolated from spoiled eye mask.</title>
        <authorList>
            <person name="Zhou G."/>
            <person name="Xie X.-B."/>
            <person name="Shi Q.-S."/>
            <person name="Wang Y.-S."/>
            <person name="Wen X."/>
            <person name="Peng H."/>
            <person name="Yang X.-J."/>
            <person name="Tao H.-B."/>
            <person name="Huang X.-M."/>
        </authorList>
    </citation>
    <scope>NUCLEOTIDE SEQUENCE [LARGE SCALE GENOMIC DNA]</scope>
    <source>
        <strain evidence="11">DM20194951</strain>
    </source>
</reference>
<keyword evidence="3" id="KW-0547">Nucleotide-binding</keyword>
<comment type="subcellular location">
    <subcellularLocation>
        <location evidence="1">Cell membrane</location>
        <topology evidence="1">Multi-pass membrane protein</topology>
    </subcellularLocation>
</comment>
<gene>
    <name evidence="10" type="ORF">NRE15_06785</name>
</gene>
<evidence type="ECO:0000256" key="3">
    <source>
        <dbReference type="ARBA" id="ARBA00022741"/>
    </source>
</evidence>
<accession>A0ABY5P9K3</accession>
<feature type="transmembrane region" description="Helical" evidence="7">
    <location>
        <begin position="159"/>
        <end position="179"/>
    </location>
</feature>
<keyword evidence="4 10" id="KW-0067">ATP-binding</keyword>
<feature type="transmembrane region" description="Helical" evidence="7">
    <location>
        <begin position="54"/>
        <end position="80"/>
    </location>
</feature>
<feature type="transmembrane region" description="Helical" evidence="7">
    <location>
        <begin position="285"/>
        <end position="303"/>
    </location>
</feature>
<dbReference type="InterPro" id="IPR003439">
    <property type="entry name" value="ABC_transporter-like_ATP-bd"/>
</dbReference>
<dbReference type="InterPro" id="IPR039421">
    <property type="entry name" value="Type_1_exporter"/>
</dbReference>
<feature type="transmembrane region" description="Helical" evidence="7">
    <location>
        <begin position="247"/>
        <end position="265"/>
    </location>
</feature>
<protein>
    <submittedName>
        <fullName evidence="10">ABC transporter ATP-binding protein/permease</fullName>
    </submittedName>
</protein>
<keyword evidence="11" id="KW-1185">Reference proteome</keyword>
<organism evidence="10 11">
    <name type="scientific">Fundicoccus culcitae</name>
    <dbReference type="NCBI Taxonomy" id="2969821"/>
    <lineage>
        <taxon>Bacteria</taxon>
        <taxon>Bacillati</taxon>
        <taxon>Bacillota</taxon>
        <taxon>Bacilli</taxon>
        <taxon>Lactobacillales</taxon>
        <taxon>Aerococcaceae</taxon>
        <taxon>Fundicoccus</taxon>
    </lineage>
</organism>
<evidence type="ECO:0000259" key="9">
    <source>
        <dbReference type="PROSITE" id="PS50929"/>
    </source>
</evidence>
<evidence type="ECO:0000256" key="6">
    <source>
        <dbReference type="ARBA" id="ARBA00023136"/>
    </source>
</evidence>
<dbReference type="InterPro" id="IPR003593">
    <property type="entry name" value="AAA+_ATPase"/>
</dbReference>
<evidence type="ECO:0000256" key="4">
    <source>
        <dbReference type="ARBA" id="ARBA00022840"/>
    </source>
</evidence>
<dbReference type="SMART" id="SM00382">
    <property type="entry name" value="AAA"/>
    <property type="match status" value="1"/>
</dbReference>
<dbReference type="RefSeq" id="WP_313794832.1">
    <property type="nucleotide sequence ID" value="NZ_CP102453.1"/>
</dbReference>
<dbReference type="Pfam" id="PF00005">
    <property type="entry name" value="ABC_tran"/>
    <property type="match status" value="1"/>
</dbReference>
<dbReference type="InterPro" id="IPR017871">
    <property type="entry name" value="ABC_transporter-like_CS"/>
</dbReference>
<keyword evidence="5 7" id="KW-1133">Transmembrane helix</keyword>
<dbReference type="SUPFAM" id="SSF52540">
    <property type="entry name" value="P-loop containing nucleoside triphosphate hydrolases"/>
    <property type="match status" value="1"/>
</dbReference>
<evidence type="ECO:0000313" key="11">
    <source>
        <dbReference type="Proteomes" id="UP001315967"/>
    </source>
</evidence>
<keyword evidence="6 7" id="KW-0472">Membrane</keyword>
<dbReference type="Gene3D" id="3.40.50.300">
    <property type="entry name" value="P-loop containing nucleotide triphosphate hydrolases"/>
    <property type="match status" value="1"/>
</dbReference>
<dbReference type="InterPro" id="IPR036640">
    <property type="entry name" value="ABC1_TM_sf"/>
</dbReference>
<evidence type="ECO:0000256" key="1">
    <source>
        <dbReference type="ARBA" id="ARBA00004651"/>
    </source>
</evidence>
<dbReference type="EMBL" id="CP102453">
    <property type="protein sequence ID" value="UUX35344.1"/>
    <property type="molecule type" value="Genomic_DNA"/>
</dbReference>
<dbReference type="Gene3D" id="1.20.1560.10">
    <property type="entry name" value="ABC transporter type 1, transmembrane domain"/>
    <property type="match status" value="1"/>
</dbReference>
<evidence type="ECO:0000256" key="7">
    <source>
        <dbReference type="SAM" id="Phobius"/>
    </source>
</evidence>